<dbReference type="InterPro" id="IPR036505">
    <property type="entry name" value="Amidase/PGRP_sf"/>
</dbReference>
<evidence type="ECO:0000256" key="2">
    <source>
        <dbReference type="SAM" id="Phobius"/>
    </source>
</evidence>
<dbReference type="Proteomes" id="UP000627781">
    <property type="component" value="Unassembled WGS sequence"/>
</dbReference>
<dbReference type="SUPFAM" id="SSF55846">
    <property type="entry name" value="N-acetylmuramoyl-L-alanine amidase-like"/>
    <property type="match status" value="1"/>
</dbReference>
<dbReference type="PANTHER" id="PTHR11022">
    <property type="entry name" value="PEPTIDOGLYCAN RECOGNITION PROTEIN"/>
    <property type="match status" value="1"/>
</dbReference>
<dbReference type="SMART" id="SM00644">
    <property type="entry name" value="Ami_2"/>
    <property type="match status" value="1"/>
</dbReference>
<gene>
    <name evidence="5" type="ORF">H9661_10700</name>
</gene>
<dbReference type="EMBL" id="JACSRA010000015">
    <property type="protein sequence ID" value="MBD7911828.1"/>
    <property type="molecule type" value="Genomic_DNA"/>
</dbReference>
<comment type="caution">
    <text evidence="5">The sequence shown here is derived from an EMBL/GenBank/DDBJ whole genome shotgun (WGS) entry which is preliminary data.</text>
</comment>
<dbReference type="CDD" id="cd06583">
    <property type="entry name" value="PGRP"/>
    <property type="match status" value="1"/>
</dbReference>
<dbReference type="InterPro" id="IPR015510">
    <property type="entry name" value="PGRP"/>
</dbReference>
<dbReference type="InterPro" id="IPR002502">
    <property type="entry name" value="Amidase_domain"/>
</dbReference>
<dbReference type="SMART" id="SM00701">
    <property type="entry name" value="PGRP"/>
    <property type="match status" value="1"/>
</dbReference>
<keyword evidence="2" id="KW-1133">Transmembrane helix</keyword>
<dbReference type="Pfam" id="PF01510">
    <property type="entry name" value="Amidase_2"/>
    <property type="match status" value="1"/>
</dbReference>
<evidence type="ECO:0000259" key="3">
    <source>
        <dbReference type="SMART" id="SM00644"/>
    </source>
</evidence>
<dbReference type="Gene3D" id="3.40.80.10">
    <property type="entry name" value="Peptidoglycan recognition protein-like"/>
    <property type="match status" value="1"/>
</dbReference>
<evidence type="ECO:0000259" key="4">
    <source>
        <dbReference type="SMART" id="SM00701"/>
    </source>
</evidence>
<proteinExistence type="inferred from homology"/>
<protein>
    <submittedName>
        <fullName evidence="5">N-acetylmuramoyl-L-alanine amidase</fullName>
    </submittedName>
</protein>
<comment type="similarity">
    <text evidence="1">Belongs to the N-acetylmuramoyl-L-alanine amidase 2 family.</text>
</comment>
<feature type="domain" description="Peptidoglycan recognition protein family" evidence="4">
    <location>
        <begin position="106"/>
        <end position="218"/>
    </location>
</feature>
<name>A0ABR8PUL8_9CLOT</name>
<dbReference type="PANTHER" id="PTHR11022:SF41">
    <property type="entry name" value="PEPTIDOGLYCAN-RECOGNITION PROTEIN LC-RELATED"/>
    <property type="match status" value="1"/>
</dbReference>
<accession>A0ABR8PUL8</accession>
<organism evidence="5 6">
    <name type="scientific">Clostridium cibarium</name>
    <dbReference type="NCBI Taxonomy" id="2762247"/>
    <lineage>
        <taxon>Bacteria</taxon>
        <taxon>Bacillati</taxon>
        <taxon>Bacillota</taxon>
        <taxon>Clostridia</taxon>
        <taxon>Eubacteriales</taxon>
        <taxon>Clostridiaceae</taxon>
        <taxon>Clostridium</taxon>
    </lineage>
</organism>
<sequence length="248" mass="29165">MEVSGFYCKLKVSNVVIIKNQRRVEFEKKMKRRRIKTYIVTGVIVMLSIYIARNIKASDYSKSYVEYLLYMNAGEYEIGDFQSHRQEYEDSLNIKEIDYKFDEDIEKENKPTMLVYHHTAASELTPQSINEDHKEKGWGGIGYNFYIRKDGNIYRGRPEEYTGAHTVGKNYESIGICLEGNFQEENPTEEEKDSLIKLSTDMIIKYNIKELIGHKDVYQTLCPGAKFPMEEIKERIKDEILKEKEFKN</sequence>
<feature type="domain" description="N-acetylmuramoyl-L-alanine amidase" evidence="3">
    <location>
        <begin position="100"/>
        <end position="224"/>
    </location>
</feature>
<dbReference type="InterPro" id="IPR006619">
    <property type="entry name" value="PGRP_domain_met/bac"/>
</dbReference>
<keyword evidence="6" id="KW-1185">Reference proteome</keyword>
<reference evidence="5 6" key="1">
    <citation type="submission" date="2020-08" db="EMBL/GenBank/DDBJ databases">
        <title>A Genomic Blueprint of the Chicken Gut Microbiome.</title>
        <authorList>
            <person name="Gilroy R."/>
            <person name="Ravi A."/>
            <person name="Getino M."/>
            <person name="Pursley I."/>
            <person name="Horton D.L."/>
            <person name="Alikhan N.-F."/>
            <person name="Baker D."/>
            <person name="Gharbi K."/>
            <person name="Hall N."/>
            <person name="Watson M."/>
            <person name="Adriaenssens E.M."/>
            <person name="Foster-Nyarko E."/>
            <person name="Jarju S."/>
            <person name="Secka A."/>
            <person name="Antonio M."/>
            <person name="Oren A."/>
            <person name="Chaudhuri R."/>
            <person name="La Ragione R.M."/>
            <person name="Hildebrand F."/>
            <person name="Pallen M.J."/>
        </authorList>
    </citation>
    <scope>NUCLEOTIDE SEQUENCE [LARGE SCALE GENOMIC DNA]</scope>
    <source>
        <strain evidence="5 6">Sa3CVN1</strain>
    </source>
</reference>
<feature type="transmembrane region" description="Helical" evidence="2">
    <location>
        <begin position="35"/>
        <end position="52"/>
    </location>
</feature>
<keyword evidence="2" id="KW-0472">Membrane</keyword>
<evidence type="ECO:0000313" key="6">
    <source>
        <dbReference type="Proteomes" id="UP000627781"/>
    </source>
</evidence>
<evidence type="ECO:0000256" key="1">
    <source>
        <dbReference type="ARBA" id="ARBA00007553"/>
    </source>
</evidence>
<keyword evidence="2" id="KW-0812">Transmembrane</keyword>
<evidence type="ECO:0000313" key="5">
    <source>
        <dbReference type="EMBL" id="MBD7911828.1"/>
    </source>
</evidence>